<comment type="caution">
    <text evidence="3">The sequence shown here is derived from an EMBL/GenBank/DDBJ whole genome shotgun (WGS) entry which is preliminary data.</text>
</comment>
<dbReference type="OrthoDB" id="5223589at2759"/>
<accession>A0A8H4RTC6</accession>
<protein>
    <recommendedName>
        <fullName evidence="5">DUF1275 domain protein</fullName>
    </recommendedName>
</protein>
<organism evidence="3 4">
    <name type="scientific">Cudoniella acicularis</name>
    <dbReference type="NCBI Taxonomy" id="354080"/>
    <lineage>
        <taxon>Eukaryota</taxon>
        <taxon>Fungi</taxon>
        <taxon>Dikarya</taxon>
        <taxon>Ascomycota</taxon>
        <taxon>Pezizomycotina</taxon>
        <taxon>Leotiomycetes</taxon>
        <taxon>Helotiales</taxon>
        <taxon>Tricladiaceae</taxon>
        <taxon>Cudoniella</taxon>
    </lineage>
</organism>
<evidence type="ECO:0000313" key="3">
    <source>
        <dbReference type="EMBL" id="KAF4635043.1"/>
    </source>
</evidence>
<keyword evidence="2" id="KW-0812">Transmembrane</keyword>
<dbReference type="EMBL" id="JAAMPI010000145">
    <property type="protein sequence ID" value="KAF4635043.1"/>
    <property type="molecule type" value="Genomic_DNA"/>
</dbReference>
<evidence type="ECO:0000256" key="2">
    <source>
        <dbReference type="SAM" id="Phobius"/>
    </source>
</evidence>
<feature type="compositionally biased region" description="Basic and acidic residues" evidence="1">
    <location>
        <begin position="1"/>
        <end position="10"/>
    </location>
</feature>
<feature type="region of interest" description="Disordered" evidence="1">
    <location>
        <begin position="1"/>
        <end position="20"/>
    </location>
</feature>
<dbReference type="PANTHER" id="PTHR37488:SF2">
    <property type="entry name" value="DUF1275 DOMAIN-CONTAINING PROTEIN"/>
    <property type="match status" value="1"/>
</dbReference>
<feature type="transmembrane region" description="Helical" evidence="2">
    <location>
        <begin position="217"/>
        <end position="234"/>
    </location>
</feature>
<dbReference type="InterPro" id="IPR010699">
    <property type="entry name" value="DUF1275"/>
</dbReference>
<dbReference type="PANTHER" id="PTHR37488">
    <property type="entry name" value="DUF1275 DOMAIN-CONTAINING PROTEIN"/>
    <property type="match status" value="1"/>
</dbReference>
<keyword evidence="2" id="KW-0472">Membrane</keyword>
<keyword evidence="2" id="KW-1133">Transmembrane helix</keyword>
<proteinExistence type="predicted"/>
<dbReference type="Proteomes" id="UP000566819">
    <property type="component" value="Unassembled WGS sequence"/>
</dbReference>
<reference evidence="3 4" key="1">
    <citation type="submission" date="2020-03" db="EMBL/GenBank/DDBJ databases">
        <title>Draft Genome Sequence of Cudoniella acicularis.</title>
        <authorList>
            <person name="Buettner E."/>
            <person name="Kellner H."/>
        </authorList>
    </citation>
    <scope>NUCLEOTIDE SEQUENCE [LARGE SCALE GENOMIC DNA]</scope>
    <source>
        <strain evidence="3 4">DSM 108380</strain>
    </source>
</reference>
<dbReference type="Pfam" id="PF06912">
    <property type="entry name" value="DUF1275"/>
    <property type="match status" value="1"/>
</dbReference>
<sequence>MAASEARTEETQLSPSNFSPLKAEAVETKDDFNTHLTAQRTSTSLAPTQRKSFLTYMNEPIRDDLFLEMQLLLLAFCTGIQDACTYPDYLCFASNQTGNTLLLAIGISGLASSALEFTNIGISLALFVTGSWIAGQIGNAVGPRRRAWLLVSSLVQTMMVWAASPFSMPRRIRAPVAMARSLKITEITTAMATAAYVDLLIDPRLYARGNRSRNRRIAFLIMLAGGSFAGAFANKNVSSAFALLTYFDYIILRSQFLVRLAAKYQRQVTDSLAGNYDSTLESQHPLTLRMHIQNGNEVFGQDIKHNGHRSLFRLVDSTIDQSFQRRSSDKRIKSEESMYEWIRSRYHESHGAELPSTANPAVLESRFH</sequence>
<evidence type="ECO:0000313" key="4">
    <source>
        <dbReference type="Proteomes" id="UP000566819"/>
    </source>
</evidence>
<keyword evidence="4" id="KW-1185">Reference proteome</keyword>
<name>A0A8H4RTC6_9HELO</name>
<evidence type="ECO:0008006" key="5">
    <source>
        <dbReference type="Google" id="ProtNLM"/>
    </source>
</evidence>
<dbReference type="AlphaFoldDB" id="A0A8H4RTC6"/>
<gene>
    <name evidence="3" type="ORF">G7Y89_g3056</name>
</gene>
<evidence type="ECO:0000256" key="1">
    <source>
        <dbReference type="SAM" id="MobiDB-lite"/>
    </source>
</evidence>